<feature type="transmembrane region" description="Helical" evidence="6">
    <location>
        <begin position="155"/>
        <end position="174"/>
    </location>
</feature>
<dbReference type="CDD" id="cd06580">
    <property type="entry name" value="TM_PBP1_transp_TpRbsC_like"/>
    <property type="match status" value="1"/>
</dbReference>
<dbReference type="AlphaFoldDB" id="A0A2W1M157"/>
<evidence type="ECO:0000256" key="6">
    <source>
        <dbReference type="SAM" id="Phobius"/>
    </source>
</evidence>
<comment type="caution">
    <text evidence="7">The sequence shown here is derived from an EMBL/GenBank/DDBJ whole genome shotgun (WGS) entry which is preliminary data.</text>
</comment>
<keyword evidence="4 6" id="KW-1133">Transmembrane helix</keyword>
<feature type="transmembrane region" description="Helical" evidence="6">
    <location>
        <begin position="204"/>
        <end position="226"/>
    </location>
</feature>
<gene>
    <name evidence="7" type="ORF">DNH61_01975</name>
</gene>
<feature type="transmembrane region" description="Helical" evidence="6">
    <location>
        <begin position="6"/>
        <end position="29"/>
    </location>
</feature>
<keyword evidence="2" id="KW-1003">Cell membrane</keyword>
<feature type="transmembrane region" description="Helical" evidence="6">
    <location>
        <begin position="238"/>
        <end position="264"/>
    </location>
</feature>
<dbReference type="Proteomes" id="UP000249522">
    <property type="component" value="Unassembled WGS sequence"/>
</dbReference>
<proteinExistence type="predicted"/>
<protein>
    <submittedName>
        <fullName evidence="7">ABC transporter permease</fullName>
    </submittedName>
</protein>
<dbReference type="InterPro" id="IPR001851">
    <property type="entry name" value="ABC_transp_permease"/>
</dbReference>
<dbReference type="GO" id="GO:0005886">
    <property type="term" value="C:plasma membrane"/>
    <property type="evidence" value="ECO:0007669"/>
    <property type="project" value="UniProtKB-SubCell"/>
</dbReference>
<evidence type="ECO:0000256" key="1">
    <source>
        <dbReference type="ARBA" id="ARBA00004651"/>
    </source>
</evidence>
<dbReference type="RefSeq" id="WP_111145022.1">
    <property type="nucleotide sequence ID" value="NZ_QKRB01000010.1"/>
</dbReference>
<keyword evidence="3 6" id="KW-0812">Transmembrane</keyword>
<name>A0A2W1M157_9BACL</name>
<feature type="transmembrane region" description="Helical" evidence="6">
    <location>
        <begin position="99"/>
        <end position="121"/>
    </location>
</feature>
<comment type="subcellular location">
    <subcellularLocation>
        <location evidence="1">Cell membrane</location>
        <topology evidence="1">Multi-pass membrane protein</topology>
    </subcellularLocation>
</comment>
<evidence type="ECO:0000313" key="8">
    <source>
        <dbReference type="Proteomes" id="UP000249522"/>
    </source>
</evidence>
<dbReference type="EMBL" id="QKRB01000010">
    <property type="protein sequence ID" value="PZD97661.1"/>
    <property type="molecule type" value="Genomic_DNA"/>
</dbReference>
<keyword evidence="5 6" id="KW-0472">Membrane</keyword>
<keyword evidence="8" id="KW-1185">Reference proteome</keyword>
<accession>A0A2W1M157</accession>
<organism evidence="7 8">
    <name type="scientific">Paenibacillus sambharensis</name>
    <dbReference type="NCBI Taxonomy" id="1803190"/>
    <lineage>
        <taxon>Bacteria</taxon>
        <taxon>Bacillati</taxon>
        <taxon>Bacillota</taxon>
        <taxon>Bacilli</taxon>
        <taxon>Bacillales</taxon>
        <taxon>Paenibacillaceae</taxon>
        <taxon>Paenibacillus</taxon>
    </lineage>
</organism>
<dbReference type="PANTHER" id="PTHR43370">
    <property type="entry name" value="SUGAR ABC TRANSPORTER INTEGRAL MEMBRANE PROTEIN-RELATED"/>
    <property type="match status" value="1"/>
</dbReference>
<evidence type="ECO:0000256" key="4">
    <source>
        <dbReference type="ARBA" id="ARBA00022989"/>
    </source>
</evidence>
<dbReference type="Pfam" id="PF02653">
    <property type="entry name" value="BPD_transp_2"/>
    <property type="match status" value="1"/>
</dbReference>
<dbReference type="PANTHER" id="PTHR43370:SF1">
    <property type="entry name" value="GUANOSINE ABC TRANSPORTER PERMEASE PROTEIN NUPQ"/>
    <property type="match status" value="1"/>
</dbReference>
<sequence>METLRILGELANITLVFSTALIFAALGGIFSERSGVINIGLEGLMVAGAFAAAIGTAYVEGTGAYGLAPWVGVIAAMVFGLVFSLLHAVATVTFKANQAIIGVVINILALAVTVYLVKVLYDGAGKTDTLEAVFSKVPIPGLSQIPFLGEALFNAYPTTYIAYILVPISAYLLYKTPFGLRLRSVGEHPGASDTVGINVKKYRYIGVLISGVLAGLGGATITLTTTNDFSHNTISGQGFIALAAVIFGRWHPYGAAAAAIFFGFAQAVRNFATLFEWSRDIPTEFLFMLPYVLTLLVLAGAAGRAVKGPAAAGEPYDPGKR</sequence>
<evidence type="ECO:0000313" key="7">
    <source>
        <dbReference type="EMBL" id="PZD97661.1"/>
    </source>
</evidence>
<dbReference type="OrthoDB" id="9792579at2"/>
<reference evidence="7 8" key="1">
    <citation type="submission" date="2018-06" db="EMBL/GenBank/DDBJ databases">
        <title>Paenibacillus imtechensis sp. nov.</title>
        <authorList>
            <person name="Pinnaka A.K."/>
            <person name="Singh H."/>
            <person name="Kaur M."/>
        </authorList>
    </citation>
    <scope>NUCLEOTIDE SEQUENCE [LARGE SCALE GENOMIC DNA]</scope>
    <source>
        <strain evidence="7 8">SMB1</strain>
    </source>
</reference>
<feature type="transmembrane region" description="Helical" evidence="6">
    <location>
        <begin position="70"/>
        <end position="92"/>
    </location>
</feature>
<feature type="transmembrane region" description="Helical" evidence="6">
    <location>
        <begin position="285"/>
        <end position="306"/>
    </location>
</feature>
<evidence type="ECO:0000256" key="2">
    <source>
        <dbReference type="ARBA" id="ARBA00022475"/>
    </source>
</evidence>
<evidence type="ECO:0000256" key="3">
    <source>
        <dbReference type="ARBA" id="ARBA00022692"/>
    </source>
</evidence>
<evidence type="ECO:0000256" key="5">
    <source>
        <dbReference type="ARBA" id="ARBA00023136"/>
    </source>
</evidence>
<feature type="transmembrane region" description="Helical" evidence="6">
    <location>
        <begin position="36"/>
        <end position="58"/>
    </location>
</feature>
<dbReference type="GO" id="GO:0022857">
    <property type="term" value="F:transmembrane transporter activity"/>
    <property type="evidence" value="ECO:0007669"/>
    <property type="project" value="InterPro"/>
</dbReference>